<protein>
    <submittedName>
        <fullName evidence="1">Uncharacterized protein</fullName>
    </submittedName>
</protein>
<gene>
    <name evidence="1" type="ORF">AVDCRST_MAG94-1559</name>
</gene>
<sequence>MPAATTIEANTKKKSLHATQAETQRVQILRQQYWQSIRQVRPEDLIFIDETGVNLALVRLYARALKGRRAYGGRPCSRGKMSP</sequence>
<dbReference type="AlphaFoldDB" id="A0A6J4L5N9"/>
<evidence type="ECO:0000313" key="1">
    <source>
        <dbReference type="EMBL" id="CAA9323349.1"/>
    </source>
</evidence>
<name>A0A6J4L5N9_9CYAN</name>
<reference evidence="1" key="1">
    <citation type="submission" date="2020-02" db="EMBL/GenBank/DDBJ databases">
        <authorList>
            <person name="Meier V. D."/>
        </authorList>
    </citation>
    <scope>NUCLEOTIDE SEQUENCE</scope>
    <source>
        <strain evidence="1">AVDCRST_MAG94</strain>
    </source>
</reference>
<dbReference type="EMBL" id="CADCTY010000537">
    <property type="protein sequence ID" value="CAA9323349.1"/>
    <property type="molecule type" value="Genomic_DNA"/>
</dbReference>
<accession>A0A6J4L5N9</accession>
<organism evidence="1">
    <name type="scientific">uncultured Leptolyngbya sp</name>
    <dbReference type="NCBI Taxonomy" id="332963"/>
    <lineage>
        <taxon>Bacteria</taxon>
        <taxon>Bacillati</taxon>
        <taxon>Cyanobacteriota</taxon>
        <taxon>Cyanophyceae</taxon>
        <taxon>Leptolyngbyales</taxon>
        <taxon>Leptolyngbyaceae</taxon>
        <taxon>Leptolyngbya group</taxon>
        <taxon>Leptolyngbya</taxon>
        <taxon>environmental samples</taxon>
    </lineage>
</organism>
<proteinExistence type="predicted"/>